<sequence>MSAQLHWPHIRQFLRIDDTTGQVVSDYLGFSLVEDLLTPAARATAYEEWAAFHEWHLAQRTAELATDRVKRHLVTEWTDSMTYSCRRSAALARGENPGPWTPLRVRRPDLDAERRAIVAELVANPNT</sequence>
<evidence type="ECO:0008006" key="3">
    <source>
        <dbReference type="Google" id="ProtNLM"/>
    </source>
</evidence>
<dbReference type="EMBL" id="JBHSIS010000010">
    <property type="protein sequence ID" value="MFC4856694.1"/>
    <property type="molecule type" value="Genomic_DNA"/>
</dbReference>
<gene>
    <name evidence="1" type="ORF">ACFPCV_24575</name>
</gene>
<protein>
    <recommendedName>
        <fullName evidence="3">NIPSNAP protein</fullName>
    </recommendedName>
</protein>
<proteinExistence type="predicted"/>
<evidence type="ECO:0000313" key="2">
    <source>
        <dbReference type="Proteomes" id="UP001595859"/>
    </source>
</evidence>
<keyword evidence="2" id="KW-1185">Reference proteome</keyword>
<evidence type="ECO:0000313" key="1">
    <source>
        <dbReference type="EMBL" id="MFC4856694.1"/>
    </source>
</evidence>
<dbReference type="RefSeq" id="WP_378058652.1">
    <property type="nucleotide sequence ID" value="NZ_JBHSIS010000010.1"/>
</dbReference>
<reference evidence="2" key="1">
    <citation type="journal article" date="2019" name="Int. J. Syst. Evol. Microbiol.">
        <title>The Global Catalogue of Microorganisms (GCM) 10K type strain sequencing project: providing services to taxonomists for standard genome sequencing and annotation.</title>
        <authorList>
            <consortium name="The Broad Institute Genomics Platform"/>
            <consortium name="The Broad Institute Genome Sequencing Center for Infectious Disease"/>
            <person name="Wu L."/>
            <person name="Ma J."/>
        </authorList>
    </citation>
    <scope>NUCLEOTIDE SEQUENCE [LARGE SCALE GENOMIC DNA]</scope>
    <source>
        <strain evidence="2">ZS-22-S1</strain>
    </source>
</reference>
<comment type="caution">
    <text evidence="1">The sequence shown here is derived from an EMBL/GenBank/DDBJ whole genome shotgun (WGS) entry which is preliminary data.</text>
</comment>
<accession>A0ABV9S6Y3</accession>
<dbReference type="Proteomes" id="UP001595859">
    <property type="component" value="Unassembled WGS sequence"/>
</dbReference>
<organism evidence="1 2">
    <name type="scientific">Actinophytocola glycyrrhizae</name>
    <dbReference type="NCBI Taxonomy" id="2044873"/>
    <lineage>
        <taxon>Bacteria</taxon>
        <taxon>Bacillati</taxon>
        <taxon>Actinomycetota</taxon>
        <taxon>Actinomycetes</taxon>
        <taxon>Pseudonocardiales</taxon>
        <taxon>Pseudonocardiaceae</taxon>
    </lineage>
</organism>
<name>A0ABV9S6Y3_9PSEU</name>